<dbReference type="AlphaFoldDB" id="A0A075FXQ6"/>
<evidence type="ECO:0000313" key="1">
    <source>
        <dbReference type="EMBL" id="AIE94392.1"/>
    </source>
</evidence>
<proteinExistence type="predicted"/>
<dbReference type="Gene3D" id="3.30.2320.20">
    <property type="entry name" value="Class I aminoacyl-tRNA synthetases (RS)"/>
    <property type="match status" value="1"/>
</dbReference>
<reference evidence="1" key="1">
    <citation type="journal article" date="2014" name="Genome Biol. Evol.">
        <title>Pangenome evidence for extensive interdomain horizontal transfer affecting lineage core and shell genes in uncultured planktonic thaumarchaeota and euryarchaeota.</title>
        <authorList>
            <person name="Deschamps P."/>
            <person name="Zivanovic Y."/>
            <person name="Moreira D."/>
            <person name="Rodriguez-Valera F."/>
            <person name="Lopez-Garcia P."/>
        </authorList>
    </citation>
    <scope>NUCLEOTIDE SEQUENCE</scope>
</reference>
<organism evidence="1">
    <name type="scientific">uncultured marine thaumarchaeote AD1000_45_G09</name>
    <dbReference type="NCBI Taxonomy" id="1455919"/>
    <lineage>
        <taxon>Archaea</taxon>
        <taxon>Nitrososphaerota</taxon>
        <taxon>environmental samples</taxon>
    </lineage>
</organism>
<name>A0A075FXQ6_9ARCH</name>
<sequence>MNIGQIDEKQIISSELSSLVKNDYDVELSVFSESDSEKYDPKNKAKAARPFKPAILIE</sequence>
<accession>A0A075FXQ6</accession>
<protein>
    <submittedName>
        <fullName evidence="1">Uncharacterized protein</fullName>
    </submittedName>
</protein>
<dbReference type="EMBL" id="KF900421">
    <property type="protein sequence ID" value="AIE94392.1"/>
    <property type="molecule type" value="Genomic_DNA"/>
</dbReference>